<evidence type="ECO:0000313" key="1">
    <source>
        <dbReference type="EMBL" id="ORX83356.1"/>
    </source>
</evidence>
<proteinExistence type="predicted"/>
<evidence type="ECO:0000313" key="2">
    <source>
        <dbReference type="Proteomes" id="UP000193944"/>
    </source>
</evidence>
<accession>A0A1Y1XD43</accession>
<gene>
    <name evidence="1" type="ORF">BCR32DRAFT_278051</name>
</gene>
<reference evidence="1 2" key="2">
    <citation type="submission" date="2016-08" db="EMBL/GenBank/DDBJ databases">
        <title>Pervasive Adenine N6-methylation of Active Genes in Fungi.</title>
        <authorList>
            <consortium name="DOE Joint Genome Institute"/>
            <person name="Mondo S.J."/>
            <person name="Dannebaum R.O."/>
            <person name="Kuo R.C."/>
            <person name="Labutti K."/>
            <person name="Haridas S."/>
            <person name="Kuo A."/>
            <person name="Salamov A."/>
            <person name="Ahrendt S.R."/>
            <person name="Lipzen A."/>
            <person name="Sullivan W."/>
            <person name="Andreopoulos W.B."/>
            <person name="Clum A."/>
            <person name="Lindquist E."/>
            <person name="Daum C."/>
            <person name="Ramamoorthy G.K."/>
            <person name="Gryganskyi A."/>
            <person name="Culley D."/>
            <person name="Magnuson J.K."/>
            <person name="James T.Y."/>
            <person name="O'Malley M.A."/>
            <person name="Stajich J.E."/>
            <person name="Spatafora J.W."/>
            <person name="Visel A."/>
            <person name="Grigoriev I.V."/>
        </authorList>
    </citation>
    <scope>NUCLEOTIDE SEQUENCE [LARGE SCALE GENOMIC DNA]</scope>
    <source>
        <strain evidence="1 2">S4</strain>
    </source>
</reference>
<keyword evidence="2" id="KW-1185">Reference proteome</keyword>
<dbReference type="EMBL" id="MCFG01000074">
    <property type="protein sequence ID" value="ORX83356.1"/>
    <property type="molecule type" value="Genomic_DNA"/>
</dbReference>
<dbReference type="Proteomes" id="UP000193944">
    <property type="component" value="Unassembled WGS sequence"/>
</dbReference>
<organism evidence="1 2">
    <name type="scientific">Anaeromyces robustus</name>
    <dbReference type="NCBI Taxonomy" id="1754192"/>
    <lineage>
        <taxon>Eukaryota</taxon>
        <taxon>Fungi</taxon>
        <taxon>Fungi incertae sedis</taxon>
        <taxon>Chytridiomycota</taxon>
        <taxon>Chytridiomycota incertae sedis</taxon>
        <taxon>Neocallimastigomycetes</taxon>
        <taxon>Neocallimastigales</taxon>
        <taxon>Neocallimastigaceae</taxon>
        <taxon>Anaeromyces</taxon>
    </lineage>
</organism>
<name>A0A1Y1XD43_9FUNG</name>
<reference evidence="1 2" key="1">
    <citation type="submission" date="2016-08" db="EMBL/GenBank/DDBJ databases">
        <title>A Parts List for Fungal Cellulosomes Revealed by Comparative Genomics.</title>
        <authorList>
            <consortium name="DOE Joint Genome Institute"/>
            <person name="Haitjema C.H."/>
            <person name="Gilmore S.P."/>
            <person name="Henske J.K."/>
            <person name="Solomon K.V."/>
            <person name="De Groot R."/>
            <person name="Kuo A."/>
            <person name="Mondo S.J."/>
            <person name="Salamov A.A."/>
            <person name="Labutti K."/>
            <person name="Zhao Z."/>
            <person name="Chiniquy J."/>
            <person name="Barry K."/>
            <person name="Brewer H.M."/>
            <person name="Purvine S.O."/>
            <person name="Wright A.T."/>
            <person name="Boxma B."/>
            <person name="Van Alen T."/>
            <person name="Hackstein J.H."/>
            <person name="Baker S.E."/>
            <person name="Grigoriev I.V."/>
            <person name="O'Malley M.A."/>
        </authorList>
    </citation>
    <scope>NUCLEOTIDE SEQUENCE [LARGE SCALE GENOMIC DNA]</scope>
    <source>
        <strain evidence="1 2">S4</strain>
    </source>
</reference>
<sequence length="137" mass="16112">MYNTEVKCISKESSFIFDKNNNKVVELLVDDVVNCRVDRHYIYLMTQKFYCTKFSKSFIGSENIDYKIIVLILYDNLINLGFYGLLYQIVISIDGIGLVGLSYWIISFDALCMLKFIFIEEDILPFGNNRYYMNLQN</sequence>
<protein>
    <submittedName>
        <fullName evidence="1">Uncharacterized protein</fullName>
    </submittedName>
</protein>
<comment type="caution">
    <text evidence="1">The sequence shown here is derived from an EMBL/GenBank/DDBJ whole genome shotgun (WGS) entry which is preliminary data.</text>
</comment>
<dbReference type="AlphaFoldDB" id="A0A1Y1XD43"/>